<dbReference type="Proteomes" id="UP000217758">
    <property type="component" value="Chromosome"/>
</dbReference>
<dbReference type="InterPro" id="IPR004638">
    <property type="entry name" value="EmrB-like"/>
</dbReference>
<comment type="similarity">
    <text evidence="2">Belongs to the major facilitator superfamily. EmrB family.</text>
</comment>
<feature type="transmembrane region" description="Helical" evidence="8">
    <location>
        <begin position="7"/>
        <end position="27"/>
    </location>
</feature>
<dbReference type="PRINTS" id="PR01036">
    <property type="entry name" value="TCRTETB"/>
</dbReference>
<dbReference type="KEGG" id="strg:SRT_19190"/>
<gene>
    <name evidence="10" type="ORF">SRT_19190</name>
</gene>
<feature type="domain" description="Major facilitator superfamily (MFS) profile" evidence="9">
    <location>
        <begin position="9"/>
        <end position="449"/>
    </location>
</feature>
<evidence type="ECO:0000313" key="10">
    <source>
        <dbReference type="EMBL" id="BAQ25180.1"/>
    </source>
</evidence>
<reference evidence="10 11" key="1">
    <citation type="journal article" date="2016" name="Microbiol. Immunol.">
        <title>Complete genome sequence of Streptococcus troglodytae TKU31 isolated from the oral cavity of a chimpanzee (Pan troglodytes).</title>
        <authorList>
            <person name="Okamoto M."/>
            <person name="Naito M."/>
            <person name="Miyanohara M."/>
            <person name="Imai S."/>
            <person name="Nomura Y."/>
            <person name="Saito W."/>
            <person name="Momoi Y."/>
            <person name="Takada K."/>
            <person name="Miyabe-Nishiwaki T."/>
            <person name="Tomonaga M."/>
            <person name="Hanada N."/>
        </authorList>
    </citation>
    <scope>NUCLEOTIDE SEQUENCE [LARGE SCALE GENOMIC DNA]</scope>
    <source>
        <strain evidence="11">TKU 31</strain>
    </source>
</reference>
<dbReference type="Pfam" id="PF07690">
    <property type="entry name" value="MFS_1"/>
    <property type="match status" value="1"/>
</dbReference>
<dbReference type="InterPro" id="IPR005829">
    <property type="entry name" value="Sugar_transporter_CS"/>
</dbReference>
<accession>A0A1L7LM31</accession>
<dbReference type="InterPro" id="IPR020846">
    <property type="entry name" value="MFS_dom"/>
</dbReference>
<keyword evidence="5 8" id="KW-0812">Transmembrane</keyword>
<dbReference type="Gene3D" id="1.20.1720.10">
    <property type="entry name" value="Multidrug resistance protein D"/>
    <property type="match status" value="1"/>
</dbReference>
<proteinExistence type="inferred from homology"/>
<evidence type="ECO:0000259" key="9">
    <source>
        <dbReference type="PROSITE" id="PS50850"/>
    </source>
</evidence>
<organism evidence="10 11">
    <name type="scientific">Streptococcus troglodytae</name>
    <dbReference type="NCBI Taxonomy" id="1111760"/>
    <lineage>
        <taxon>Bacteria</taxon>
        <taxon>Bacillati</taxon>
        <taxon>Bacillota</taxon>
        <taxon>Bacilli</taxon>
        <taxon>Lactobacillales</taxon>
        <taxon>Streptococcaceae</taxon>
        <taxon>Streptococcus</taxon>
    </lineage>
</organism>
<comment type="subcellular location">
    <subcellularLocation>
        <location evidence="1">Cell membrane</location>
        <topology evidence="1">Multi-pass membrane protein</topology>
    </subcellularLocation>
</comment>
<dbReference type="Gene3D" id="1.20.1250.20">
    <property type="entry name" value="MFS general substrate transporter like domains"/>
    <property type="match status" value="1"/>
</dbReference>
<feature type="transmembrane region" description="Helical" evidence="8">
    <location>
        <begin position="134"/>
        <end position="156"/>
    </location>
</feature>
<feature type="transmembrane region" description="Helical" evidence="8">
    <location>
        <begin position="395"/>
        <end position="414"/>
    </location>
</feature>
<keyword evidence="4" id="KW-1003">Cell membrane</keyword>
<dbReference type="PANTHER" id="PTHR42718:SF9">
    <property type="entry name" value="MAJOR FACILITATOR SUPERFAMILY MULTIDRUG TRANSPORTER MFSC"/>
    <property type="match status" value="1"/>
</dbReference>
<dbReference type="GO" id="GO:0005886">
    <property type="term" value="C:plasma membrane"/>
    <property type="evidence" value="ECO:0007669"/>
    <property type="project" value="UniProtKB-SubCell"/>
</dbReference>
<protein>
    <submittedName>
        <fullName evidence="10">Permease</fullName>
    </submittedName>
</protein>
<feature type="transmembrane region" description="Helical" evidence="8">
    <location>
        <begin position="74"/>
        <end position="94"/>
    </location>
</feature>
<keyword evidence="3" id="KW-0813">Transport</keyword>
<evidence type="ECO:0000256" key="3">
    <source>
        <dbReference type="ARBA" id="ARBA00022448"/>
    </source>
</evidence>
<dbReference type="EMBL" id="AP014612">
    <property type="protein sequence ID" value="BAQ25180.1"/>
    <property type="molecule type" value="Genomic_DNA"/>
</dbReference>
<dbReference type="InterPro" id="IPR036259">
    <property type="entry name" value="MFS_trans_sf"/>
</dbReference>
<name>A0A1L7LM31_9STRE</name>
<dbReference type="RefSeq" id="WP_128833889.1">
    <property type="nucleotide sequence ID" value="NZ_AP014612.1"/>
</dbReference>
<dbReference type="PANTHER" id="PTHR42718">
    <property type="entry name" value="MAJOR FACILITATOR SUPERFAMILY MULTIDRUG TRANSPORTER MFSC"/>
    <property type="match status" value="1"/>
</dbReference>
<feature type="transmembrane region" description="Helical" evidence="8">
    <location>
        <begin position="566"/>
        <end position="583"/>
    </location>
</feature>
<dbReference type="NCBIfam" id="TIGR00711">
    <property type="entry name" value="efflux_EmrB"/>
    <property type="match status" value="1"/>
</dbReference>
<feature type="transmembrane region" description="Helical" evidence="8">
    <location>
        <begin position="195"/>
        <end position="215"/>
    </location>
</feature>
<dbReference type="SUPFAM" id="SSF103473">
    <property type="entry name" value="MFS general substrate transporter"/>
    <property type="match status" value="2"/>
</dbReference>
<dbReference type="PROSITE" id="PS50850">
    <property type="entry name" value="MFS"/>
    <property type="match status" value="1"/>
</dbReference>
<feature type="transmembrane region" description="Helical" evidence="8">
    <location>
        <begin position="221"/>
        <end position="243"/>
    </location>
</feature>
<feature type="transmembrane region" description="Helical" evidence="8">
    <location>
        <begin position="328"/>
        <end position="347"/>
    </location>
</feature>
<feature type="transmembrane region" description="Helical" evidence="8">
    <location>
        <begin position="353"/>
        <end position="374"/>
    </location>
</feature>
<evidence type="ECO:0000256" key="8">
    <source>
        <dbReference type="SAM" id="Phobius"/>
    </source>
</evidence>
<feature type="transmembrane region" description="Helical" evidence="8">
    <location>
        <begin position="162"/>
        <end position="183"/>
    </location>
</feature>
<evidence type="ECO:0000256" key="6">
    <source>
        <dbReference type="ARBA" id="ARBA00022989"/>
    </source>
</evidence>
<dbReference type="PROSITE" id="PS00216">
    <property type="entry name" value="SUGAR_TRANSPORT_1"/>
    <property type="match status" value="1"/>
</dbReference>
<evidence type="ECO:0000256" key="1">
    <source>
        <dbReference type="ARBA" id="ARBA00004651"/>
    </source>
</evidence>
<dbReference type="GO" id="GO:0022857">
    <property type="term" value="F:transmembrane transporter activity"/>
    <property type="evidence" value="ECO:0007669"/>
    <property type="project" value="InterPro"/>
</dbReference>
<evidence type="ECO:0000313" key="11">
    <source>
        <dbReference type="Proteomes" id="UP000217758"/>
    </source>
</evidence>
<dbReference type="InterPro" id="IPR011701">
    <property type="entry name" value="MFS"/>
</dbReference>
<evidence type="ECO:0000256" key="4">
    <source>
        <dbReference type="ARBA" id="ARBA00022475"/>
    </source>
</evidence>
<feature type="transmembrane region" description="Helical" evidence="8">
    <location>
        <begin position="47"/>
        <end position="67"/>
    </location>
</feature>
<evidence type="ECO:0000256" key="2">
    <source>
        <dbReference type="ARBA" id="ARBA00008537"/>
    </source>
</evidence>
<feature type="transmembrane region" description="Helical" evidence="8">
    <location>
        <begin position="263"/>
        <end position="288"/>
    </location>
</feature>
<evidence type="ECO:0000256" key="5">
    <source>
        <dbReference type="ARBA" id="ARBA00022692"/>
    </source>
</evidence>
<evidence type="ECO:0000256" key="7">
    <source>
        <dbReference type="ARBA" id="ARBA00023136"/>
    </source>
</evidence>
<dbReference type="AlphaFoldDB" id="A0A1L7LM31"/>
<keyword evidence="11" id="KW-1185">Reference proteome</keyword>
<sequence length="598" mass="64893">MSNTRKTVGFIGLILAMFMGALDATIVNIAIPDIMDDLHTGLTDTSWVATIYVLAMSVFIITVSKLADIYGRKLVMLIGVVLFGGFSFACMTANSLLPLIIYRFFQGLGGAILTPIVLPMGIELFGKEKTSRITAVMGAFGALAAAGGPVIGGVIINWTSYRWIFGINIPIAILAFLLILIGTKESYDKTISKSIDWLGMIFLTITLGGLVFGLLEGREYGWSSQMIVSSFVSSLIGLILLIFTERKVKSPIIELTLFKEKTFTASSIVYMIFGFAIIVPSFVVNYFLQNVRNYSALHSAYLIVPASLAIAVSMPLATKMYQKISAKLLIGIGIVVTAGGLFMLGLVEYDTPKSIIICCNIIIGLGLGFMAMSLTSSVKYLPVTKTGIGSGIVNASRYIGQALGIALLVTILNGNINTAKTNIKDTAYHQIDRHVLSSKVKKVAREEIKVTFKTSKDSTKVSGKQRHMIKRIKKAARDTSQLPQPKKGSDYRKLYNANKLLVNGSEKLIATIPIPQIKLGLTTLSAGQKKMSSAIQLLAQKKELTDSLHAITQSKNDELSKAFDQVFNIGGIIVLVCIPLAFLTERKRSDASIEKQAI</sequence>
<feature type="transmembrane region" description="Helical" evidence="8">
    <location>
        <begin position="294"/>
        <end position="316"/>
    </location>
</feature>
<keyword evidence="7 8" id="KW-0472">Membrane</keyword>
<keyword evidence="6 8" id="KW-1133">Transmembrane helix</keyword>